<dbReference type="EC" id="2.4.2.21" evidence="3"/>
<proteinExistence type="inferred from homology"/>
<dbReference type="GO" id="GO:0008939">
    <property type="term" value="F:nicotinate-nucleotide-dimethylbenzimidazole phosphoribosyltransferase activity"/>
    <property type="evidence" value="ECO:0007669"/>
    <property type="project" value="UniProtKB-EC"/>
</dbReference>
<comment type="catalytic activity">
    <reaction evidence="9">
        <text>5,6-dimethylbenzimidazole + nicotinate beta-D-ribonucleotide = alpha-ribazole 5'-phosphate + nicotinate + H(+)</text>
        <dbReference type="Rhea" id="RHEA:11196"/>
        <dbReference type="ChEBI" id="CHEBI:15378"/>
        <dbReference type="ChEBI" id="CHEBI:15890"/>
        <dbReference type="ChEBI" id="CHEBI:32544"/>
        <dbReference type="ChEBI" id="CHEBI:57502"/>
        <dbReference type="ChEBI" id="CHEBI:57918"/>
        <dbReference type="EC" id="2.4.2.21"/>
    </reaction>
</comment>
<comment type="pathway">
    <text evidence="1">Nucleoside biosynthesis; alpha-ribazole biosynthesis; alpha-ribazole from 5,6-dimethylbenzimidazole: step 1/2.</text>
</comment>
<keyword evidence="6 10" id="KW-0328">Glycosyltransferase</keyword>
<comment type="caution">
    <text evidence="10">The sequence shown here is derived from an EMBL/GenBank/DDBJ whole genome shotgun (WGS) entry which is preliminary data.</text>
</comment>
<organism evidence="10">
    <name type="scientific">bioreactor metagenome</name>
    <dbReference type="NCBI Taxonomy" id="1076179"/>
    <lineage>
        <taxon>unclassified sequences</taxon>
        <taxon>metagenomes</taxon>
        <taxon>ecological metagenomes</taxon>
    </lineage>
</organism>
<evidence type="ECO:0000256" key="2">
    <source>
        <dbReference type="ARBA" id="ARBA00007110"/>
    </source>
</evidence>
<gene>
    <name evidence="10" type="primary">cobT_31</name>
    <name evidence="10" type="ORF">SDC9_142582</name>
</gene>
<evidence type="ECO:0000256" key="4">
    <source>
        <dbReference type="ARBA" id="ARBA00015486"/>
    </source>
</evidence>
<evidence type="ECO:0000256" key="1">
    <source>
        <dbReference type="ARBA" id="ARBA00005049"/>
    </source>
</evidence>
<accession>A0A645E209</accession>
<name>A0A645E209_9ZZZZ</name>
<comment type="similarity">
    <text evidence="2">Belongs to the CobT family.</text>
</comment>
<dbReference type="InterPro" id="IPR036087">
    <property type="entry name" value="Nict_dMeBzImd_PRibTrfase_sf"/>
</dbReference>
<dbReference type="EMBL" id="VSSQ01041927">
    <property type="protein sequence ID" value="MPM95428.1"/>
    <property type="molecule type" value="Genomic_DNA"/>
</dbReference>
<keyword evidence="5" id="KW-0169">Cobalamin biosynthesis</keyword>
<dbReference type="UniPathway" id="UPA00061">
    <property type="reaction ID" value="UER00516"/>
</dbReference>
<dbReference type="SUPFAM" id="SSF52733">
    <property type="entry name" value="Nicotinate mononucleotide:5,6-dimethylbenzimidazole phosphoribosyltransferase (CobT)"/>
    <property type="match status" value="1"/>
</dbReference>
<dbReference type="PANTHER" id="PTHR43463:SF1">
    <property type="entry name" value="NICOTINATE-NUCLEOTIDE--DIMETHYLBENZIMIDAZOLE PHOSPHORIBOSYLTRANSFERASE"/>
    <property type="match status" value="1"/>
</dbReference>
<dbReference type="Gene3D" id="1.10.1610.10">
    <property type="match status" value="1"/>
</dbReference>
<dbReference type="InterPro" id="IPR023195">
    <property type="entry name" value="Nict_dMeBzImd_PRibTrfase_N"/>
</dbReference>
<dbReference type="AlphaFoldDB" id="A0A645E209"/>
<sequence>MAEGPLRSLLADGVIAGAEATMAESIAPGAKDWMRAGHRSPEPGLSYAIDRLGLSPILDLGLRLGEGSGAAAAVPLVRSGIALMREMATLADVS</sequence>
<dbReference type="PANTHER" id="PTHR43463">
    <property type="entry name" value="NICOTINATE-NUCLEOTIDE--DIMETHYLBENZIMIDAZOLE PHOSPHORIBOSYLTRANSFERASE"/>
    <property type="match status" value="1"/>
</dbReference>
<evidence type="ECO:0000256" key="5">
    <source>
        <dbReference type="ARBA" id="ARBA00022573"/>
    </source>
</evidence>
<dbReference type="Pfam" id="PF02277">
    <property type="entry name" value="DBI_PRT"/>
    <property type="match status" value="1"/>
</dbReference>
<evidence type="ECO:0000256" key="3">
    <source>
        <dbReference type="ARBA" id="ARBA00011991"/>
    </source>
</evidence>
<dbReference type="InterPro" id="IPR003200">
    <property type="entry name" value="Nict_dMeBzImd_PRibTrfase"/>
</dbReference>
<keyword evidence="7 10" id="KW-0808">Transferase</keyword>
<evidence type="ECO:0000256" key="7">
    <source>
        <dbReference type="ARBA" id="ARBA00022679"/>
    </source>
</evidence>
<evidence type="ECO:0000256" key="9">
    <source>
        <dbReference type="ARBA" id="ARBA00047340"/>
    </source>
</evidence>
<dbReference type="GO" id="GO:0009236">
    <property type="term" value="P:cobalamin biosynthetic process"/>
    <property type="evidence" value="ECO:0007669"/>
    <property type="project" value="UniProtKB-KW"/>
</dbReference>
<evidence type="ECO:0000256" key="6">
    <source>
        <dbReference type="ARBA" id="ARBA00022676"/>
    </source>
</evidence>
<protein>
    <recommendedName>
        <fullName evidence="4">Nicotinate-nucleotide--dimethylbenzimidazole phosphoribosyltransferase</fullName>
        <ecNumber evidence="3">2.4.2.21</ecNumber>
    </recommendedName>
    <alternativeName>
        <fullName evidence="8">N(1)-alpha-phosphoribosyltransferase</fullName>
    </alternativeName>
</protein>
<evidence type="ECO:0000256" key="8">
    <source>
        <dbReference type="ARBA" id="ARBA00030686"/>
    </source>
</evidence>
<evidence type="ECO:0000313" key="10">
    <source>
        <dbReference type="EMBL" id="MPM95428.1"/>
    </source>
</evidence>
<reference evidence="10" key="1">
    <citation type="submission" date="2019-08" db="EMBL/GenBank/DDBJ databases">
        <authorList>
            <person name="Kucharzyk K."/>
            <person name="Murdoch R.W."/>
            <person name="Higgins S."/>
            <person name="Loffler F."/>
        </authorList>
    </citation>
    <scope>NUCLEOTIDE SEQUENCE</scope>
</reference>
<dbReference type="Gene3D" id="3.40.50.10210">
    <property type="match status" value="1"/>
</dbReference>